<dbReference type="STRING" id="378806.STAUR_5972"/>
<evidence type="ECO:0000259" key="1">
    <source>
        <dbReference type="Pfam" id="PF03167"/>
    </source>
</evidence>
<feature type="domain" description="Uracil-DNA glycosylase-like" evidence="1">
    <location>
        <begin position="116"/>
        <end position="249"/>
    </location>
</feature>
<dbReference type="EMBL" id="CP002271">
    <property type="protein sequence ID" value="ADO73732.1"/>
    <property type="molecule type" value="Genomic_DNA"/>
</dbReference>
<dbReference type="SUPFAM" id="SSF52141">
    <property type="entry name" value="Uracil-DNA glycosylase-like"/>
    <property type="match status" value="1"/>
</dbReference>
<reference evidence="2 3" key="1">
    <citation type="journal article" date="2011" name="Mol. Biol. Evol.">
        <title>Comparative genomic analysis of fruiting body formation in Myxococcales.</title>
        <authorList>
            <person name="Huntley S."/>
            <person name="Hamann N."/>
            <person name="Wegener-Feldbrugge S."/>
            <person name="Treuner-Lange A."/>
            <person name="Kube M."/>
            <person name="Reinhardt R."/>
            <person name="Klages S."/>
            <person name="Muller R."/>
            <person name="Ronning C.M."/>
            <person name="Nierman W.C."/>
            <person name="Sogaard-Andersen L."/>
        </authorList>
    </citation>
    <scope>NUCLEOTIDE SEQUENCE [LARGE SCALE GENOMIC DNA]</scope>
    <source>
        <strain evidence="2 3">DW4/3-1</strain>
    </source>
</reference>
<dbReference type="Gene3D" id="3.40.470.10">
    <property type="entry name" value="Uracil-DNA glycosylase-like domain"/>
    <property type="match status" value="1"/>
</dbReference>
<accession>E3G0G7</accession>
<dbReference type="OrthoDB" id="9760853at2"/>
<dbReference type="eggNOG" id="COG1573">
    <property type="taxonomic scope" value="Bacteria"/>
</dbReference>
<proteinExistence type="predicted"/>
<dbReference type="InterPro" id="IPR036895">
    <property type="entry name" value="Uracil-DNA_glycosylase-like_sf"/>
</dbReference>
<dbReference type="InterPro" id="IPR005122">
    <property type="entry name" value="Uracil-DNA_glycosylase-like"/>
</dbReference>
<dbReference type="AlphaFoldDB" id="E3G0G7"/>
<name>E3G0G7_STIAD</name>
<sequence>MAIKNTVTVRCRDSMAHECVAVSGFKTYRREKMQRGLCKQLGGYVAFNVNDFVARVSKVQVSHHFNPYRDTCPEHDTPEAPQVRQANLRAYLQALQQFPIKAAWIGQDFGYLGGRRTGLPLTDEMRLSSFEKLYKTAPLKKATWTEAARESTALEAWKLLPTYSSHPPLLWNVVPLHPYEPGDSMSNVPFSRAAAQQCLPFLAELLNQFSPHVVIAVGRLAEDALTQLGVPTIYVRHPSHAGQRKFQEGIQKFMKF</sequence>
<dbReference type="Proteomes" id="UP000001351">
    <property type="component" value="Chromosome"/>
</dbReference>
<dbReference type="KEGG" id="sur:STAUR_5972"/>
<evidence type="ECO:0000313" key="3">
    <source>
        <dbReference type="Proteomes" id="UP000001351"/>
    </source>
</evidence>
<evidence type="ECO:0000313" key="2">
    <source>
        <dbReference type="EMBL" id="ADO73732.1"/>
    </source>
</evidence>
<organism evidence="2 3">
    <name type="scientific">Stigmatella aurantiaca (strain DW4/3-1)</name>
    <dbReference type="NCBI Taxonomy" id="378806"/>
    <lineage>
        <taxon>Bacteria</taxon>
        <taxon>Pseudomonadati</taxon>
        <taxon>Myxococcota</taxon>
        <taxon>Myxococcia</taxon>
        <taxon>Myxococcales</taxon>
        <taxon>Cystobacterineae</taxon>
        <taxon>Archangiaceae</taxon>
        <taxon>Stigmatella</taxon>
    </lineage>
</organism>
<gene>
    <name evidence="2" type="ordered locus">STAUR_5972</name>
</gene>
<keyword evidence="3" id="KW-1185">Reference proteome</keyword>
<dbReference type="Pfam" id="PF03167">
    <property type="entry name" value="UDG"/>
    <property type="match status" value="1"/>
</dbReference>
<dbReference type="HOGENOM" id="CLU_101311_0_0_7"/>
<dbReference type="CDD" id="cd10035">
    <property type="entry name" value="UDG_like"/>
    <property type="match status" value="1"/>
</dbReference>
<protein>
    <submittedName>
        <fullName evidence="2">Uracil-DNA glycosylase-like family protein</fullName>
    </submittedName>
</protein>